<comment type="caution">
    <text evidence="1">The sequence shown here is derived from an EMBL/GenBank/DDBJ whole genome shotgun (WGS) entry which is preliminary data.</text>
</comment>
<keyword evidence="2" id="KW-1185">Reference proteome</keyword>
<reference evidence="1" key="1">
    <citation type="submission" date="2022-07" db="EMBL/GenBank/DDBJ databases">
        <title>Genome Sequence of Lecanicillium saksenae.</title>
        <authorList>
            <person name="Buettner E."/>
        </authorList>
    </citation>
    <scope>NUCLEOTIDE SEQUENCE</scope>
    <source>
        <strain evidence="1">VT-O1</strain>
    </source>
</reference>
<dbReference type="Proteomes" id="UP001148737">
    <property type="component" value="Unassembled WGS sequence"/>
</dbReference>
<proteinExistence type="predicted"/>
<gene>
    <name evidence="1" type="ORF">NLG97_g835</name>
</gene>
<dbReference type="EMBL" id="JANAKD010000033">
    <property type="protein sequence ID" value="KAJ3498822.1"/>
    <property type="molecule type" value="Genomic_DNA"/>
</dbReference>
<evidence type="ECO:0000313" key="2">
    <source>
        <dbReference type="Proteomes" id="UP001148737"/>
    </source>
</evidence>
<name>A0ACC1R5G4_9HYPO</name>
<sequence>MLQVTTRALAVVAAVAQLGSAMPSGTATQEPCLQVSKLWTTGKATDKNASVSVPASLAYACLKSVPLHKEEAIQLVDSIRPYLEWQSDTAYKANPPSDYAFAGYDLFHNLAAIRSKLTGDKYSSEYDFHKDLYETVFSAGHDGHLYLLPDLLTRATRFRRKLALISISDSGSVPDIKVFSDVQAGGNASAVTQINGRPAVDFLSDYVRLYSGSQDFDAGYNSMFYQQSHFVSAKTMGDFATGGGGSLIYHGANTTLTFQNGTTVSTENFAQLRGDWEGVVDGTSFYNKFCAPVKPAKSDKNVTSPDVNGALPGYPKPIVMSTDGQVSGYYLEGEGHETTAVLALLSFEPNSLDEFQAKIADFLSRAQAAGKTKLVIDFQANGGGYVLLGYDLFRQLFPSIVQNGYSRWKESKSFVNIARTYSEEIAAALASNGTASEATVQDYRTSFPYQVDLNITNDPFETFEDKFAPSLYMNTNYSQIMRMDLEGSGIYGYGDLANRPQPFAAENIVLLYDGYCASTCTLASEMLRIQGGVKSVTFGGRPVAGPMQGVGGVKGAQVLTFTEINRYVKRAMNLTNDANRRTEFARFGDLAMKRTVAAAVNVRDQILQDNVEDGLPAQYVYEPADCRMYWSKSMATDVSQIWKSAANAAFNNAQCANGGITVASSQDVNARSASQAAQKLHSNAIAGLRQGASFKPAPTDPDWLAQYLQKVTRVV</sequence>
<evidence type="ECO:0000313" key="1">
    <source>
        <dbReference type="EMBL" id="KAJ3498822.1"/>
    </source>
</evidence>
<organism evidence="1 2">
    <name type="scientific">Lecanicillium saksenae</name>
    <dbReference type="NCBI Taxonomy" id="468837"/>
    <lineage>
        <taxon>Eukaryota</taxon>
        <taxon>Fungi</taxon>
        <taxon>Dikarya</taxon>
        <taxon>Ascomycota</taxon>
        <taxon>Pezizomycotina</taxon>
        <taxon>Sordariomycetes</taxon>
        <taxon>Hypocreomycetidae</taxon>
        <taxon>Hypocreales</taxon>
        <taxon>Cordycipitaceae</taxon>
        <taxon>Lecanicillium</taxon>
    </lineage>
</organism>
<accession>A0ACC1R5G4</accession>
<protein>
    <submittedName>
        <fullName evidence="1">Uncharacterized protein</fullName>
    </submittedName>
</protein>